<dbReference type="Pfam" id="PF14922">
    <property type="entry name" value="FWWh"/>
    <property type="match status" value="1"/>
</dbReference>
<dbReference type="EMBL" id="LR786954">
    <property type="protein sequence ID" value="CAB3262816.1"/>
    <property type="molecule type" value="mRNA"/>
</dbReference>
<feature type="region of interest" description="Disordered" evidence="2">
    <location>
        <begin position="78"/>
        <end position="143"/>
    </location>
</feature>
<dbReference type="AlphaFoldDB" id="A0A6F9DIM8"/>
<feature type="region of interest" description="Disordered" evidence="2">
    <location>
        <begin position="319"/>
        <end position="353"/>
    </location>
</feature>
<evidence type="ECO:0000256" key="1">
    <source>
        <dbReference type="ARBA" id="ARBA00008666"/>
    </source>
</evidence>
<evidence type="ECO:0000313" key="3">
    <source>
        <dbReference type="EMBL" id="CAB3262816.1"/>
    </source>
</evidence>
<sequence>MADISRIASPMSLCEEDLFDTSKKVEKRKQELRNLQKVRPAPFLIGSIQKVNERICNLDSELSLYDSKLAIESRSTMRDEVYDPTTGTFQQKSTRRSTRSAKDREDKETNKFAGAFSQESGQKIDIKSRKKKEPTQQSDAPRLVELQQYPGFSPSRLTPLPHSLAATTVLDHVISAQDDLPRKPKYRAEVRRMLYSKTQRAVLQDTFWWFFLDKYHPDVESQSKLFKRIARNFVTFLLMSQDPKFRNTFFMTYASMLAQSVYSAFCLAFPQSWRQFDEPMFKENLIFITTKWVSGIQPSPRQYEKWNYQALEPAKMRKEVKTVKEKKPGFGGKLSPIGSSASTKTSTAHSRASNKGILKMLGGRSEAQSAVSSLKTKSNETNDKSTLSPITEVPAGIDEESVHPKTRSSARKHEESCAVGRSAEFERCAFNIYGRSPLLSEFLQQNNLERRSGCDHLIRRTQIETYPSPEAPTYQDFLQVSGKKIRETTESYNRIHNQWRKSCSEFTNRMTEETKAYNTKAQKVLSKPRQVRYLSNLLLMEMKRDRDEMNLVGASAALQSALAAETAN</sequence>
<feature type="region of interest" description="Disordered" evidence="2">
    <location>
        <begin position="368"/>
        <end position="413"/>
    </location>
</feature>
<feature type="compositionally biased region" description="Low complexity" evidence="2">
    <location>
        <begin position="339"/>
        <end position="353"/>
    </location>
</feature>
<comment type="similarity">
    <text evidence="1">Belongs to the FAM227 family.</text>
</comment>
<dbReference type="InterPro" id="IPR029417">
    <property type="entry name" value="FAM227"/>
</dbReference>
<proteinExistence type="evidence at transcript level"/>
<gene>
    <name evidence="3" type="primary">LOC100183672</name>
</gene>
<reference evidence="3" key="1">
    <citation type="submission" date="2020-04" db="EMBL/GenBank/DDBJ databases">
        <authorList>
            <person name="Neveu A P."/>
        </authorList>
    </citation>
    <scope>NUCLEOTIDE SEQUENCE</scope>
    <source>
        <tissue evidence="3">Whole embryo</tissue>
    </source>
</reference>
<accession>A0A6F9DIM8</accession>
<name>A0A6F9DIM8_9ASCI</name>
<organism evidence="3">
    <name type="scientific">Phallusia mammillata</name>
    <dbReference type="NCBI Taxonomy" id="59560"/>
    <lineage>
        <taxon>Eukaryota</taxon>
        <taxon>Metazoa</taxon>
        <taxon>Chordata</taxon>
        <taxon>Tunicata</taxon>
        <taxon>Ascidiacea</taxon>
        <taxon>Phlebobranchia</taxon>
        <taxon>Ascidiidae</taxon>
        <taxon>Phallusia</taxon>
    </lineage>
</organism>
<protein>
    <submittedName>
        <fullName evidence="3">Uncharacterized protein LOC100183672</fullName>
    </submittedName>
</protein>
<feature type="compositionally biased region" description="Basic and acidic residues" evidence="2">
    <location>
        <begin position="100"/>
        <end position="110"/>
    </location>
</feature>
<dbReference type="PANTHER" id="PTHR33560">
    <property type="entry name" value="PROTEIN FAM227B"/>
    <property type="match status" value="1"/>
</dbReference>
<feature type="compositionally biased region" description="Basic and acidic residues" evidence="2">
    <location>
        <begin position="319"/>
        <end position="328"/>
    </location>
</feature>
<evidence type="ECO:0000256" key="2">
    <source>
        <dbReference type="SAM" id="MobiDB-lite"/>
    </source>
</evidence>
<dbReference type="PANTHER" id="PTHR33560:SF1">
    <property type="entry name" value="PROTEIN FAM227A"/>
    <property type="match status" value="1"/>
</dbReference>